<dbReference type="Proteomes" id="UP000509667">
    <property type="component" value="Chromosome"/>
</dbReference>
<dbReference type="InterPro" id="IPR006015">
    <property type="entry name" value="Universal_stress_UspA"/>
</dbReference>
<dbReference type="RefSeq" id="WP_179909187.1">
    <property type="nucleotide sequence ID" value="NZ_CP058910.1"/>
</dbReference>
<dbReference type="SUPFAM" id="SSF52402">
    <property type="entry name" value="Adenine nucleotide alpha hydrolases-like"/>
    <property type="match status" value="1"/>
</dbReference>
<accession>A0A7D5PCH3</accession>
<dbReference type="PANTHER" id="PTHR46268">
    <property type="entry name" value="STRESS RESPONSE PROTEIN NHAX"/>
    <property type="match status" value="1"/>
</dbReference>
<dbReference type="PRINTS" id="PR01438">
    <property type="entry name" value="UNVRSLSTRESS"/>
</dbReference>
<name>A0A7D5PCH3_9EURY</name>
<organism evidence="3 4">
    <name type="scientific">Halosimplex rubrum</name>
    <dbReference type="NCBI Taxonomy" id="869889"/>
    <lineage>
        <taxon>Archaea</taxon>
        <taxon>Methanobacteriati</taxon>
        <taxon>Methanobacteriota</taxon>
        <taxon>Stenosarchaea group</taxon>
        <taxon>Halobacteria</taxon>
        <taxon>Halobacteriales</taxon>
        <taxon>Haloarculaceae</taxon>
        <taxon>Halosimplex</taxon>
    </lineage>
</organism>
<dbReference type="Pfam" id="PF00582">
    <property type="entry name" value="Usp"/>
    <property type="match status" value="1"/>
</dbReference>
<gene>
    <name evidence="3" type="ORF">HZS55_19360</name>
</gene>
<dbReference type="InterPro" id="IPR014729">
    <property type="entry name" value="Rossmann-like_a/b/a_fold"/>
</dbReference>
<dbReference type="InterPro" id="IPR006016">
    <property type="entry name" value="UspA"/>
</dbReference>
<evidence type="ECO:0000313" key="4">
    <source>
        <dbReference type="Proteomes" id="UP000509667"/>
    </source>
</evidence>
<comment type="similarity">
    <text evidence="1">Belongs to the universal stress protein A family.</text>
</comment>
<feature type="domain" description="UspA" evidence="2">
    <location>
        <begin position="3"/>
        <end position="142"/>
    </location>
</feature>
<proteinExistence type="inferred from homology"/>
<dbReference type="AlphaFoldDB" id="A0A7D5PCH3"/>
<dbReference type="OrthoDB" id="14880at2157"/>
<keyword evidence="4" id="KW-1185">Reference proteome</keyword>
<evidence type="ECO:0000313" key="3">
    <source>
        <dbReference type="EMBL" id="QLH79319.1"/>
    </source>
</evidence>
<dbReference type="KEGG" id="hrr:HZS55_19360"/>
<reference evidence="3 4" key="1">
    <citation type="submission" date="2020-07" db="EMBL/GenBank/DDBJ databases">
        <title>Halosimplex pelagicum sp. nov. and Halosimplex rubrum sp. nov., isolated from salted brown alga Laminaria, and emended description of the genus Halosimplex.</title>
        <authorList>
            <person name="Cui H."/>
        </authorList>
    </citation>
    <scope>NUCLEOTIDE SEQUENCE [LARGE SCALE GENOMIC DNA]</scope>
    <source>
        <strain evidence="3 4">R27</strain>
    </source>
</reference>
<dbReference type="GeneID" id="56080069"/>
<dbReference type="PANTHER" id="PTHR46268:SF6">
    <property type="entry name" value="UNIVERSAL STRESS PROTEIN UP12"/>
    <property type="match status" value="1"/>
</dbReference>
<sequence>MRYLVATDGSTVSDAAVEHAAREASVWGADLEVVHVLTPETKLVDGDIVMPGEDSAVDHAEEILDAAADAAASAAAEADSDVSVETQLLTGRPAEAITTYAEDAGVDAVFVGHRGRSERRRRVGSVAKTVIDKASVPVTVTR</sequence>
<dbReference type="Gene3D" id="3.40.50.620">
    <property type="entry name" value="HUPs"/>
    <property type="match status" value="1"/>
</dbReference>
<protein>
    <submittedName>
        <fullName evidence="3">Universal stress protein</fullName>
    </submittedName>
</protein>
<evidence type="ECO:0000256" key="1">
    <source>
        <dbReference type="ARBA" id="ARBA00008791"/>
    </source>
</evidence>
<evidence type="ECO:0000259" key="2">
    <source>
        <dbReference type="Pfam" id="PF00582"/>
    </source>
</evidence>
<dbReference type="CDD" id="cd00293">
    <property type="entry name" value="USP-like"/>
    <property type="match status" value="1"/>
</dbReference>
<dbReference type="EMBL" id="CP058910">
    <property type="protein sequence ID" value="QLH79319.1"/>
    <property type="molecule type" value="Genomic_DNA"/>
</dbReference>